<comment type="caution">
    <text evidence="5">The sequence shown here is derived from an EMBL/GenBank/DDBJ whole genome shotgun (WGS) entry which is preliminary data.</text>
</comment>
<evidence type="ECO:0000259" key="4">
    <source>
        <dbReference type="PROSITE" id="PS50010"/>
    </source>
</evidence>
<dbReference type="GO" id="GO:0005085">
    <property type="term" value="F:guanyl-nucleotide exchange factor activity"/>
    <property type="evidence" value="ECO:0007669"/>
    <property type="project" value="UniProtKB-KW"/>
</dbReference>
<evidence type="ECO:0000256" key="2">
    <source>
        <dbReference type="SAM" id="Coils"/>
    </source>
</evidence>
<dbReference type="InterPro" id="IPR035899">
    <property type="entry name" value="DBL_dom_sf"/>
</dbReference>
<dbReference type="CDD" id="cd00160">
    <property type="entry name" value="RhoGEF"/>
    <property type="match status" value="1"/>
</dbReference>
<feature type="compositionally biased region" description="Pro residues" evidence="3">
    <location>
        <begin position="23"/>
        <end position="32"/>
    </location>
</feature>
<name>A0A9J6GQN1_HAELO</name>
<dbReference type="GO" id="GO:0005737">
    <property type="term" value="C:cytoplasm"/>
    <property type="evidence" value="ECO:0007669"/>
    <property type="project" value="UniProtKB-ARBA"/>
</dbReference>
<dbReference type="FunFam" id="1.20.900.10:FF:000003">
    <property type="entry name" value="Rho guanine nucleotide exchange factor 10 like"/>
    <property type="match status" value="1"/>
</dbReference>
<gene>
    <name evidence="5" type="ORF">HPB48_021541</name>
</gene>
<dbReference type="SUPFAM" id="SSF50729">
    <property type="entry name" value="PH domain-like"/>
    <property type="match status" value="1"/>
</dbReference>
<dbReference type="Proteomes" id="UP000821853">
    <property type="component" value="Unassembled WGS sequence"/>
</dbReference>
<dbReference type="SUPFAM" id="SSF48065">
    <property type="entry name" value="DBL homology domain (DH-domain)"/>
    <property type="match status" value="1"/>
</dbReference>
<feature type="region of interest" description="Disordered" evidence="3">
    <location>
        <begin position="334"/>
        <end position="378"/>
    </location>
</feature>
<dbReference type="PANTHER" id="PTHR12877">
    <property type="entry name" value="RHO GUANINE NUCLEOTIDE EXCHANGE FACTOR"/>
    <property type="match status" value="1"/>
</dbReference>
<feature type="region of interest" description="Disordered" evidence="3">
    <location>
        <begin position="1"/>
        <end position="113"/>
    </location>
</feature>
<dbReference type="InterPro" id="IPR000219">
    <property type="entry name" value="DH_dom"/>
</dbReference>
<feature type="region of interest" description="Disordered" evidence="3">
    <location>
        <begin position="393"/>
        <end position="433"/>
    </location>
</feature>
<feature type="region of interest" description="Disordered" evidence="3">
    <location>
        <begin position="1214"/>
        <end position="1246"/>
    </location>
</feature>
<dbReference type="Pfam" id="PF19056">
    <property type="entry name" value="WD40_2"/>
    <property type="match status" value="1"/>
</dbReference>
<feature type="compositionally biased region" description="Basic residues" evidence="3">
    <location>
        <begin position="93"/>
        <end position="103"/>
    </location>
</feature>
<dbReference type="PROSITE" id="PS50010">
    <property type="entry name" value="DH_2"/>
    <property type="match status" value="1"/>
</dbReference>
<dbReference type="GO" id="GO:0051496">
    <property type="term" value="P:positive regulation of stress fiber assembly"/>
    <property type="evidence" value="ECO:0007669"/>
    <property type="project" value="TreeGrafter"/>
</dbReference>
<feature type="compositionally biased region" description="Low complexity" evidence="3">
    <location>
        <begin position="1325"/>
        <end position="1335"/>
    </location>
</feature>
<feature type="region of interest" description="Disordered" evidence="3">
    <location>
        <begin position="127"/>
        <end position="147"/>
    </location>
</feature>
<feature type="region of interest" description="Disordered" evidence="3">
    <location>
        <begin position="1325"/>
        <end position="1446"/>
    </location>
</feature>
<evidence type="ECO:0000256" key="3">
    <source>
        <dbReference type="SAM" id="MobiDB-lite"/>
    </source>
</evidence>
<keyword evidence="2" id="KW-0175">Coiled coil</keyword>
<keyword evidence="1" id="KW-0344">Guanine-nucleotide releasing factor</keyword>
<dbReference type="Pfam" id="PF19057">
    <property type="entry name" value="PH_19"/>
    <property type="match status" value="1"/>
</dbReference>
<dbReference type="SUPFAM" id="SSF50969">
    <property type="entry name" value="YVTN repeat-like/Quinoprotein amine dehydrogenase"/>
    <property type="match status" value="1"/>
</dbReference>
<protein>
    <recommendedName>
        <fullName evidence="4">DH domain-containing protein</fullName>
    </recommendedName>
</protein>
<feature type="compositionally biased region" description="Low complexity" evidence="3">
    <location>
        <begin position="1373"/>
        <end position="1418"/>
    </location>
</feature>
<feature type="region of interest" description="Disordered" evidence="3">
    <location>
        <begin position="1261"/>
        <end position="1286"/>
    </location>
</feature>
<evidence type="ECO:0000313" key="6">
    <source>
        <dbReference type="Proteomes" id="UP000821853"/>
    </source>
</evidence>
<dbReference type="InterPro" id="IPR039919">
    <property type="entry name" value="ARHGEF10/ARHGEF17"/>
</dbReference>
<reference evidence="5 6" key="1">
    <citation type="journal article" date="2020" name="Cell">
        <title>Large-Scale Comparative Analyses of Tick Genomes Elucidate Their Genetic Diversity and Vector Capacities.</title>
        <authorList>
            <consortium name="Tick Genome and Microbiome Consortium (TIGMIC)"/>
            <person name="Jia N."/>
            <person name="Wang J."/>
            <person name="Shi W."/>
            <person name="Du L."/>
            <person name="Sun Y."/>
            <person name="Zhan W."/>
            <person name="Jiang J.F."/>
            <person name="Wang Q."/>
            <person name="Zhang B."/>
            <person name="Ji P."/>
            <person name="Bell-Sakyi L."/>
            <person name="Cui X.M."/>
            <person name="Yuan T.T."/>
            <person name="Jiang B.G."/>
            <person name="Yang W.F."/>
            <person name="Lam T.T."/>
            <person name="Chang Q.C."/>
            <person name="Ding S.J."/>
            <person name="Wang X.J."/>
            <person name="Zhu J.G."/>
            <person name="Ruan X.D."/>
            <person name="Zhao L."/>
            <person name="Wei J.T."/>
            <person name="Ye R.Z."/>
            <person name="Que T.C."/>
            <person name="Du C.H."/>
            <person name="Zhou Y.H."/>
            <person name="Cheng J.X."/>
            <person name="Dai P.F."/>
            <person name="Guo W.B."/>
            <person name="Han X.H."/>
            <person name="Huang E.J."/>
            <person name="Li L.F."/>
            <person name="Wei W."/>
            <person name="Gao Y.C."/>
            <person name="Liu J.Z."/>
            <person name="Shao H.Z."/>
            <person name="Wang X."/>
            <person name="Wang C.C."/>
            <person name="Yang T.C."/>
            <person name="Huo Q.B."/>
            <person name="Li W."/>
            <person name="Chen H.Y."/>
            <person name="Chen S.E."/>
            <person name="Zhou L.G."/>
            <person name="Ni X.B."/>
            <person name="Tian J.H."/>
            <person name="Sheng Y."/>
            <person name="Liu T."/>
            <person name="Pan Y.S."/>
            <person name="Xia L.Y."/>
            <person name="Li J."/>
            <person name="Zhao F."/>
            <person name="Cao W.C."/>
        </authorList>
    </citation>
    <scope>NUCLEOTIDE SEQUENCE [LARGE SCALE GENOMIC DNA]</scope>
    <source>
        <strain evidence="5">HaeL-2018</strain>
    </source>
</reference>
<feature type="domain" description="DH" evidence="4">
    <location>
        <begin position="441"/>
        <end position="628"/>
    </location>
</feature>
<dbReference type="GO" id="GO:0030036">
    <property type="term" value="P:actin cytoskeleton organization"/>
    <property type="evidence" value="ECO:0007669"/>
    <property type="project" value="TreeGrafter"/>
</dbReference>
<accession>A0A9J6GQN1</accession>
<dbReference type="InterPro" id="IPR011044">
    <property type="entry name" value="Quino_amine_DH_bsu"/>
</dbReference>
<feature type="compositionally biased region" description="Polar residues" evidence="3">
    <location>
        <begin position="1267"/>
        <end position="1283"/>
    </location>
</feature>
<evidence type="ECO:0000256" key="1">
    <source>
        <dbReference type="ARBA" id="ARBA00022658"/>
    </source>
</evidence>
<evidence type="ECO:0000313" key="5">
    <source>
        <dbReference type="EMBL" id="KAH9376985.1"/>
    </source>
</evidence>
<dbReference type="OMA" id="VESENCY"/>
<dbReference type="PANTHER" id="PTHR12877:SF7">
    <property type="entry name" value="RHO GUANINE NUCLEOTIDE EXCHANGE FACTOR 10-LIKE PROTEIN"/>
    <property type="match status" value="1"/>
</dbReference>
<proteinExistence type="predicted"/>
<sequence>MSAKAPYYYSELGPDKSPLGGALPPPAPPDEPPTGGLNGGGTPPPGSSDSTAADTSPVLDQGGGFFNPLLSIEPDVSVPDSPPKHATGSSNNNKKKKKAKKKGGSPSKSNGIYGTTTAYAKQLLFGSSKSSSTGGGGDKKNRRGSEPNIYEEITDAEEQYAAARSEQCLRAGGAPTIPRRPRPPPYDGAPPHVREEVTRVHQTHAHILENLNLDVETMLMPDAVLPTRCAVGAVGRCSGGAVGAVGTTGRWGPSWAGRGEWTAHHAHATWRRVMNEYVEHRSAPSDLHGGTLPARASKLHRIPYASHKRMRPEDNIYEEVDIYRRDACEDGYSAAGSELGLDQSESSEEGGDITGRVRRGSRLSVSSKPGKKRKDSDLASSFTRFFSTRRKDFDSDKLGSRMGSRQLSEDEGYGDVKAPKKQRPPLTLPAVPPGLTPEQIKRRLIVNNIVESENSYVGSLQRLILDFKRPLLGSQPPLVSQRKVDTMFFRLEEILQCHTLFGIALTQCVCQWDLQERIGEVFLASFSKPIVLDIYSDFINNFSTAMETAKQAAKSKSAFAEFLKMKQIYSPDRLSFFGLMVKPVQRFPQFILLLQDLLKQTPKGHEDRMYLQLALTQLEQLAEALNERKRTAEQHHAVLQVLGSLGSKFSLKASGPASSTVDSTDHYLLRQDDVLQLEVDQSGLVVKSKARRIFLLNDLLVCVTVTSRPSEGGQGGRERLSLKWAVPLQEVDVQEDIAPATRNLLASSGRGARNSTGRLVPIGPPGGNNPEGAGSMQVLYDELTDLVHDLEVVSRHRRASQILRRPYPVERCRVESVQSMARSIQDAVRQKDEEITLLDSCCLQLALPQKSKSQKVQVSFQLSSPAVKRDWTTDLRLAKLALDPNNMPAWDVPEQDKRPSSKLPLLVKCGCFYSVAPVTPGGVRGHFLWLCSTDGVNSHLVILSLQHIALRSVGAFDLPESRIAAMEAVPPPPDPELSPPQPPPPGAAETVWITTETKRCAGMLAPVTQILYHCERVYVALSSGSLNIYQRDPVTGGWDLNSPGVLVLGTEPITSLLPLGTLLYCACADKIYVLDAFTSDIQRTHTLNQEDGSQAYLMAHSGTGLWIALKNSSRISLYHTETFQHLQDVDVAEGVGRFLAAKQGSVRPAVTVTSLVAGPGLLWVGTSAGVVLTLPLPRLEGVPILGGRTYLAHHGHRGPVTFLLCLQPRVHPARRSPRAQQHRGSVAPEDAEQLPEEEEEEECLAKGAKDVEDAAAEEVDLDAAGSTGVQKQKSDSVLPSTPASHKLGARALRRTATENVHMSGAKTLPRGLSLCARGVAGSAASSGLTLSSAGGCEHGQRQRQRQQPRGEPERGVRPVRRPHERPQLREPRAAQPQRPPSSCTSTSPPSDAAGTSSSSSDAGPKSSFASSPSPSLSSVEGTAYGTLRQPRRGPPLPRGADAGPQSKTLLTLTGGCGYVNWRRAAGDHLATSPKWRRACAHLGNEGLRPPSLAGGVGRVAFAVGPSRFVLPPV</sequence>
<dbReference type="VEuPathDB" id="VectorBase:HLOH_053861"/>
<dbReference type="OrthoDB" id="28697at2759"/>
<dbReference type="SMART" id="SM00325">
    <property type="entry name" value="RhoGEF"/>
    <property type="match status" value="1"/>
</dbReference>
<feature type="coiled-coil region" evidence="2">
    <location>
        <begin position="608"/>
        <end position="635"/>
    </location>
</feature>
<dbReference type="Gene3D" id="1.20.900.10">
    <property type="entry name" value="Dbl homology (DH) domain"/>
    <property type="match status" value="1"/>
</dbReference>
<keyword evidence="6" id="KW-1185">Reference proteome</keyword>
<organism evidence="5 6">
    <name type="scientific">Haemaphysalis longicornis</name>
    <name type="common">Bush tick</name>
    <dbReference type="NCBI Taxonomy" id="44386"/>
    <lineage>
        <taxon>Eukaryota</taxon>
        <taxon>Metazoa</taxon>
        <taxon>Ecdysozoa</taxon>
        <taxon>Arthropoda</taxon>
        <taxon>Chelicerata</taxon>
        <taxon>Arachnida</taxon>
        <taxon>Acari</taxon>
        <taxon>Parasitiformes</taxon>
        <taxon>Ixodida</taxon>
        <taxon>Ixodoidea</taxon>
        <taxon>Ixodidae</taxon>
        <taxon>Haemaphysalinae</taxon>
        <taxon>Haemaphysalis</taxon>
    </lineage>
</organism>
<dbReference type="EMBL" id="JABSTR010000008">
    <property type="protein sequence ID" value="KAH9376985.1"/>
    <property type="molecule type" value="Genomic_DNA"/>
</dbReference>
<feature type="compositionally biased region" description="Acidic residues" evidence="3">
    <location>
        <begin position="1229"/>
        <end position="1242"/>
    </location>
</feature>
<dbReference type="Pfam" id="PF00621">
    <property type="entry name" value="RhoGEF"/>
    <property type="match status" value="1"/>
</dbReference>